<feature type="domain" description="Signal transduction histidine kinase internal region" evidence="3">
    <location>
        <begin position="844"/>
        <end position="923"/>
    </location>
</feature>
<feature type="coiled-coil region" evidence="1">
    <location>
        <begin position="826"/>
        <end position="853"/>
    </location>
</feature>
<dbReference type="Pfam" id="PF07494">
    <property type="entry name" value="Reg_prop"/>
    <property type="match status" value="1"/>
</dbReference>
<name>A0A5B2W5C1_9BACT</name>
<dbReference type="RefSeq" id="WP_149837156.1">
    <property type="nucleotide sequence ID" value="NZ_VUOC01000001.1"/>
</dbReference>
<evidence type="ECO:0000313" key="5">
    <source>
        <dbReference type="EMBL" id="KAA2245766.1"/>
    </source>
</evidence>
<dbReference type="InterPro" id="IPR011047">
    <property type="entry name" value="Quinoprotein_ADH-like_sf"/>
</dbReference>
<dbReference type="SUPFAM" id="SSF50998">
    <property type="entry name" value="Quinoprotein alcohol dehydrogenase-like"/>
    <property type="match status" value="1"/>
</dbReference>
<keyword evidence="6" id="KW-1185">Reference proteome</keyword>
<dbReference type="Gene3D" id="2.60.40.10">
    <property type="entry name" value="Immunoglobulins"/>
    <property type="match status" value="1"/>
</dbReference>
<dbReference type="Pfam" id="PF06580">
    <property type="entry name" value="His_kinase"/>
    <property type="match status" value="1"/>
</dbReference>
<dbReference type="Pfam" id="PF07495">
    <property type="entry name" value="Y_Y_Y"/>
    <property type="match status" value="1"/>
</dbReference>
<evidence type="ECO:0008006" key="7">
    <source>
        <dbReference type="Google" id="ProtNLM"/>
    </source>
</evidence>
<keyword evidence="2" id="KW-0812">Transmembrane</keyword>
<dbReference type="InterPro" id="IPR011123">
    <property type="entry name" value="Y_Y_Y"/>
</dbReference>
<sequence length="1053" mass="121179">MKENRLFAYVPMYVWKLRKIILSLLCILLLTQPLFAQEPHISYSFSHLNIQNGLASNHVSAILQDRKGFIWIASTALQRYDGSNLLTVANLDKVPGTIYYDDICLCEDRKGRIWMGAPDNIRIYDPNTNAVKALKVDIPPGAQGNLQCSHIVEDHTGVIWATTQEGLLRYDDSSHSFEKATFIPEAQRLQMNSAIIEDQDGGLWISGTHGIFLLDRDRKHVYNADHNPDQLPIFRIGNSVRRFFIDYRRRMWIASRGAGLYCYDPVTKKLEVLGLGDVYAITADLDHNIWVASENDGIFRYDNELQEFNVNIRAENADDQGLHYDFESNCFLTDREGHLWIGTDKGVNILSLHNRTFRMMDHRTVFNGTSLCLPRAEVTDLFQTRSGDIFAGYWGQGFSWFSSRLGLKHNFIHGAGDSAYTLPEMRGLVWSFSELQNGHVLVGQENGYLSEFDPQQGRFVGHYTSDAFQEQTLMNMYVESDTAVWVGLYKKGLARWNPHTKKAYGYPQLLEKIHRQTSVMDIASQGDSMLWLATSTAGLLLFNKVTGQMVTRENFRQDQLTINNITCLYKADDTTLIAGTDHGLWVFNTNRRTKQPLKINGILFNEWVLCMRPDGDGALWFTTEYGFYRFNRKLFNLETFVQGDDIIDNNRRVRRRILQLQDGRMLVGASDHFVAFDPAVLKVAPPPPDVSILGLKAMDSTIQIDAAIDARQPVTLSYRQNFLSIEFKSLQYHHEKIRYFYQLDGLDEDWVNAEGLLVAKYTNLPPGNYTFKVRSVNTAGTFSAHTTALRINIKPAFWQTTWFKILCGLLVIALIYLYFRLRIYLIKKEARQRTQMQQQMAQLEMRALRAQMNPHFIFNALNSIQTFMMKNETEQALSYLNRFARLIRSVLDHSQQNTIPISKEVNMLENYMELEKLRFADQFNYEIVIDPAIDADFTEIPTMIIQPFIENAIWHGLLHKKEQGRLLLTFTKMQDRILCTIEDNGIGREKSAALKQISGFTHSSRGLQITRDRLSLYNSRFNMDASFDFEDMVDEEGQPSGTRVNLWFPLVED</sequence>
<dbReference type="EMBL" id="VUOC01000001">
    <property type="protein sequence ID" value="KAA2245766.1"/>
    <property type="molecule type" value="Genomic_DNA"/>
</dbReference>
<protein>
    <recommendedName>
        <fullName evidence="7">Two component regulator with propeller domain</fullName>
    </recommendedName>
</protein>
<dbReference type="AlphaFoldDB" id="A0A5B2W5C1"/>
<accession>A0A5B2W5C1</accession>
<evidence type="ECO:0000256" key="2">
    <source>
        <dbReference type="SAM" id="Phobius"/>
    </source>
</evidence>
<keyword evidence="1" id="KW-0175">Coiled coil</keyword>
<evidence type="ECO:0000256" key="1">
    <source>
        <dbReference type="SAM" id="Coils"/>
    </source>
</evidence>
<gene>
    <name evidence="5" type="ORF">F0L74_07390</name>
</gene>
<dbReference type="SUPFAM" id="SSF63829">
    <property type="entry name" value="Calcium-dependent phosphotriesterase"/>
    <property type="match status" value="1"/>
</dbReference>
<dbReference type="PANTHER" id="PTHR34220">
    <property type="entry name" value="SENSOR HISTIDINE KINASE YPDA"/>
    <property type="match status" value="1"/>
</dbReference>
<reference evidence="5 6" key="1">
    <citation type="submission" date="2019-09" db="EMBL/GenBank/DDBJ databases">
        <title>Chitinophaga ginsengihumi sp. nov., isolated from soil of ginseng rhizosphere.</title>
        <authorList>
            <person name="Lee J."/>
        </authorList>
    </citation>
    <scope>NUCLEOTIDE SEQUENCE [LARGE SCALE GENOMIC DNA]</scope>
    <source>
        <strain evidence="5 6">BN140078</strain>
    </source>
</reference>
<evidence type="ECO:0000259" key="4">
    <source>
        <dbReference type="Pfam" id="PF07495"/>
    </source>
</evidence>
<keyword evidence="2" id="KW-1133">Transmembrane helix</keyword>
<dbReference type="Gene3D" id="2.130.10.10">
    <property type="entry name" value="YVTN repeat-like/Quinoprotein amine dehydrogenase"/>
    <property type="match status" value="2"/>
</dbReference>
<dbReference type="SUPFAM" id="SSF55874">
    <property type="entry name" value="ATPase domain of HSP90 chaperone/DNA topoisomerase II/histidine kinase"/>
    <property type="match status" value="1"/>
</dbReference>
<comment type="caution">
    <text evidence="5">The sequence shown here is derived from an EMBL/GenBank/DDBJ whole genome shotgun (WGS) entry which is preliminary data.</text>
</comment>
<dbReference type="InterPro" id="IPR036890">
    <property type="entry name" value="HATPase_C_sf"/>
</dbReference>
<keyword evidence="2" id="KW-0472">Membrane</keyword>
<evidence type="ECO:0000259" key="3">
    <source>
        <dbReference type="Pfam" id="PF06580"/>
    </source>
</evidence>
<reference evidence="5 6" key="2">
    <citation type="submission" date="2019-09" db="EMBL/GenBank/DDBJ databases">
        <authorList>
            <person name="Jin C."/>
        </authorList>
    </citation>
    <scope>NUCLEOTIDE SEQUENCE [LARGE SCALE GENOMIC DNA]</scope>
    <source>
        <strain evidence="5 6">BN140078</strain>
    </source>
</reference>
<dbReference type="InterPro" id="IPR011110">
    <property type="entry name" value="Reg_prop"/>
</dbReference>
<dbReference type="InterPro" id="IPR010559">
    <property type="entry name" value="Sig_transdc_His_kin_internal"/>
</dbReference>
<dbReference type="Proteomes" id="UP000324611">
    <property type="component" value="Unassembled WGS sequence"/>
</dbReference>
<dbReference type="GO" id="GO:0000155">
    <property type="term" value="F:phosphorelay sensor kinase activity"/>
    <property type="evidence" value="ECO:0007669"/>
    <property type="project" value="InterPro"/>
</dbReference>
<organism evidence="5 6">
    <name type="scientific">Chitinophaga agrisoli</name>
    <dbReference type="NCBI Taxonomy" id="2607653"/>
    <lineage>
        <taxon>Bacteria</taxon>
        <taxon>Pseudomonadati</taxon>
        <taxon>Bacteroidota</taxon>
        <taxon>Chitinophagia</taxon>
        <taxon>Chitinophagales</taxon>
        <taxon>Chitinophagaceae</taxon>
        <taxon>Chitinophaga</taxon>
    </lineage>
</organism>
<dbReference type="PANTHER" id="PTHR34220:SF7">
    <property type="entry name" value="SENSOR HISTIDINE KINASE YPDA"/>
    <property type="match status" value="1"/>
</dbReference>
<dbReference type="InterPro" id="IPR013783">
    <property type="entry name" value="Ig-like_fold"/>
</dbReference>
<dbReference type="InterPro" id="IPR015943">
    <property type="entry name" value="WD40/YVTN_repeat-like_dom_sf"/>
</dbReference>
<dbReference type="Gene3D" id="3.30.565.10">
    <property type="entry name" value="Histidine kinase-like ATPase, C-terminal domain"/>
    <property type="match status" value="1"/>
</dbReference>
<proteinExistence type="predicted"/>
<dbReference type="GO" id="GO:0016020">
    <property type="term" value="C:membrane"/>
    <property type="evidence" value="ECO:0007669"/>
    <property type="project" value="InterPro"/>
</dbReference>
<evidence type="ECO:0000313" key="6">
    <source>
        <dbReference type="Proteomes" id="UP000324611"/>
    </source>
</evidence>
<dbReference type="InterPro" id="IPR050640">
    <property type="entry name" value="Bact_2-comp_sensor_kinase"/>
</dbReference>
<feature type="domain" description="Two component regulator three Y" evidence="4">
    <location>
        <begin position="735"/>
        <end position="794"/>
    </location>
</feature>
<feature type="transmembrane region" description="Helical" evidence="2">
    <location>
        <begin position="801"/>
        <end position="819"/>
    </location>
</feature>